<evidence type="ECO:0000313" key="3">
    <source>
        <dbReference type="EMBL" id="KAL0977794.1"/>
    </source>
</evidence>
<feature type="compositionally biased region" description="Basic and acidic residues" evidence="1">
    <location>
        <begin position="532"/>
        <end position="555"/>
    </location>
</feature>
<comment type="caution">
    <text evidence="3">The sequence shown here is derived from an EMBL/GenBank/DDBJ whole genome shotgun (WGS) entry which is preliminary data.</text>
</comment>
<sequence>MEEESICAPLLAESDTENNNNSHDNVASVSDTVINTNITNSSQIEDQGKDKLLKGLLTDNHCQVCDASLLFESQRVAHYEGKKHAQKVRLYLQTKKDEKLSKEPAGFQRGVTVDKDRFCELCSMVFSSPVVARSHYDGKVHAKNLRKQGIYPTTQTKDTSSQRGPDLTSSSQSQASDQGAGMVGANGPPNASDTVDLSDPNKHCRLCAASFNNPYMAQQHYVGRKHQRNQSRQQLLKDLGEDPAQANSFTCPVCTIELNSVEMYQAHMQGNKHQVKEKKVVDLCRSQKKVYDSFADELADYINVQKTRGIAPKTSFGTSKAEGVGAEEWQDDGAVDTSQVDWKNESTLGVPSASRPHLPLAPLPHPATLHPPPLWSPPYQPPPNHFGFQGSTYEHAVWSNPFPRPLPLRPALTGFTGRPKARGRAKAQSSSSSSYTSSSSSSYSSSSDSDSDHRRRERKRRKMRKEKARTLRGEESDERKRRGRKRIRDDEAKARRGTEPDNDAEGGRRRRKRKQQQSRSRSHGTRSRAKRRREEDGEGAAKGERENSAVERGGGEEEAEVYVQAEIQEVAVESQEVKETKAKHRKEKKRSKEKVDTRTEEEKLWDESILGL</sequence>
<dbReference type="SUPFAM" id="SSF57667">
    <property type="entry name" value="beta-beta-alpha zinc fingers"/>
    <property type="match status" value="4"/>
</dbReference>
<keyword evidence="4" id="KW-1185">Reference proteome</keyword>
<dbReference type="Proteomes" id="UP001557470">
    <property type="component" value="Unassembled WGS sequence"/>
</dbReference>
<feature type="compositionally biased region" description="Polar residues" evidence="1">
    <location>
        <begin position="151"/>
        <end position="163"/>
    </location>
</feature>
<dbReference type="AlphaFoldDB" id="A0ABD0WLN3"/>
<name>A0ABD0WLN3_UMBPY</name>
<dbReference type="EMBL" id="JAGEUA010000005">
    <property type="protein sequence ID" value="KAL0977794.1"/>
    <property type="molecule type" value="Genomic_DNA"/>
</dbReference>
<feature type="region of interest" description="Disordered" evidence="1">
    <location>
        <begin position="147"/>
        <end position="197"/>
    </location>
</feature>
<dbReference type="InterPro" id="IPR036236">
    <property type="entry name" value="Znf_C2H2_sf"/>
</dbReference>
<dbReference type="PANTHER" id="PTHR46742:SF2">
    <property type="entry name" value="ZINC FINGER MATRIN-TYPE PROTEIN 1"/>
    <property type="match status" value="1"/>
</dbReference>
<proteinExistence type="predicted"/>
<feature type="compositionally biased region" description="Basic residues" evidence="1">
    <location>
        <begin position="508"/>
        <end position="531"/>
    </location>
</feature>
<dbReference type="Gene3D" id="3.30.160.60">
    <property type="entry name" value="Classic Zinc Finger"/>
    <property type="match status" value="4"/>
</dbReference>
<dbReference type="InterPro" id="IPR003604">
    <property type="entry name" value="Matrin/U1-like-C_Znf_C2H2"/>
</dbReference>
<organism evidence="3 4">
    <name type="scientific">Umbra pygmaea</name>
    <name type="common">Eastern mudminnow</name>
    <dbReference type="NCBI Taxonomy" id="75934"/>
    <lineage>
        <taxon>Eukaryota</taxon>
        <taxon>Metazoa</taxon>
        <taxon>Chordata</taxon>
        <taxon>Craniata</taxon>
        <taxon>Vertebrata</taxon>
        <taxon>Euteleostomi</taxon>
        <taxon>Actinopterygii</taxon>
        <taxon>Neopterygii</taxon>
        <taxon>Teleostei</taxon>
        <taxon>Protacanthopterygii</taxon>
        <taxon>Esociformes</taxon>
        <taxon>Umbridae</taxon>
        <taxon>Umbra</taxon>
    </lineage>
</organism>
<evidence type="ECO:0000256" key="1">
    <source>
        <dbReference type="SAM" id="MobiDB-lite"/>
    </source>
</evidence>
<gene>
    <name evidence="3" type="ORF">UPYG_G00161260</name>
</gene>
<dbReference type="InterPro" id="IPR013087">
    <property type="entry name" value="Znf_C2H2_type"/>
</dbReference>
<evidence type="ECO:0000313" key="4">
    <source>
        <dbReference type="Proteomes" id="UP001557470"/>
    </source>
</evidence>
<feature type="domain" description="C2H2-type" evidence="2">
    <location>
        <begin position="204"/>
        <end position="226"/>
    </location>
</feature>
<protein>
    <recommendedName>
        <fullName evidence="2">C2H2-type domain-containing protein</fullName>
    </recommendedName>
</protein>
<dbReference type="PROSITE" id="PS00028">
    <property type="entry name" value="ZINC_FINGER_C2H2_1"/>
    <property type="match status" value="1"/>
</dbReference>
<feature type="region of interest" description="Disordered" evidence="1">
    <location>
        <begin position="1"/>
        <end position="20"/>
    </location>
</feature>
<accession>A0ABD0WLN3</accession>
<feature type="compositionally biased region" description="Basic residues" evidence="1">
    <location>
        <begin position="455"/>
        <end position="467"/>
    </location>
</feature>
<dbReference type="Pfam" id="PF12874">
    <property type="entry name" value="zf-met"/>
    <property type="match status" value="4"/>
</dbReference>
<dbReference type="PANTHER" id="PTHR46742">
    <property type="entry name" value="LYSINE-RICH COILED-COIL PROTEIN 1"/>
    <property type="match status" value="1"/>
</dbReference>
<dbReference type="SMART" id="SM00355">
    <property type="entry name" value="ZnF_C2H2"/>
    <property type="match status" value="4"/>
</dbReference>
<feature type="compositionally biased region" description="Basic residues" evidence="1">
    <location>
        <begin position="581"/>
        <end position="592"/>
    </location>
</feature>
<feature type="compositionally biased region" description="Basic and acidic residues" evidence="1">
    <location>
        <begin position="468"/>
        <end position="480"/>
    </location>
</feature>
<feature type="compositionally biased region" description="Basic and acidic residues" evidence="1">
    <location>
        <begin position="593"/>
        <end position="606"/>
    </location>
</feature>
<dbReference type="SMART" id="SM00451">
    <property type="entry name" value="ZnF_U1"/>
    <property type="match status" value="4"/>
</dbReference>
<feature type="compositionally biased region" description="Low complexity" evidence="1">
    <location>
        <begin position="561"/>
        <end position="574"/>
    </location>
</feature>
<evidence type="ECO:0000259" key="2">
    <source>
        <dbReference type="PROSITE" id="PS00028"/>
    </source>
</evidence>
<reference evidence="3 4" key="1">
    <citation type="submission" date="2024-06" db="EMBL/GenBank/DDBJ databases">
        <authorList>
            <person name="Pan Q."/>
            <person name="Wen M."/>
            <person name="Jouanno E."/>
            <person name="Zahm M."/>
            <person name="Klopp C."/>
            <person name="Cabau C."/>
            <person name="Louis A."/>
            <person name="Berthelot C."/>
            <person name="Parey E."/>
            <person name="Roest Crollius H."/>
            <person name="Montfort J."/>
            <person name="Robinson-Rechavi M."/>
            <person name="Bouchez O."/>
            <person name="Lampietro C."/>
            <person name="Lopez Roques C."/>
            <person name="Donnadieu C."/>
            <person name="Postlethwait J."/>
            <person name="Bobe J."/>
            <person name="Verreycken H."/>
            <person name="Guiguen Y."/>
        </authorList>
    </citation>
    <scope>NUCLEOTIDE SEQUENCE [LARGE SCALE GENOMIC DNA]</scope>
    <source>
        <strain evidence="3">Up_M1</strain>
        <tissue evidence="3">Testis</tissue>
    </source>
</reference>
<feature type="compositionally biased region" description="Low complexity" evidence="1">
    <location>
        <begin position="169"/>
        <end position="180"/>
    </location>
</feature>
<feature type="region of interest" description="Disordered" evidence="1">
    <location>
        <begin position="409"/>
        <end position="612"/>
    </location>
</feature>
<feature type="compositionally biased region" description="Low complexity" evidence="1">
    <location>
        <begin position="429"/>
        <end position="448"/>
    </location>
</feature>
<feature type="compositionally biased region" description="Basic and acidic residues" evidence="1">
    <location>
        <begin position="487"/>
        <end position="499"/>
    </location>
</feature>